<accession>A0A9P4L4S4</accession>
<comment type="caution">
    <text evidence="1">The sequence shown here is derived from an EMBL/GenBank/DDBJ whole genome shotgun (WGS) entry which is preliminary data.</text>
</comment>
<dbReference type="Proteomes" id="UP000800039">
    <property type="component" value="Unassembled WGS sequence"/>
</dbReference>
<dbReference type="Pfam" id="PF26639">
    <property type="entry name" value="Het-6_barrel"/>
    <property type="match status" value="1"/>
</dbReference>
<feature type="non-terminal residue" evidence="1">
    <location>
        <position position="134"/>
    </location>
</feature>
<evidence type="ECO:0000313" key="1">
    <source>
        <dbReference type="EMBL" id="KAF1841820.1"/>
    </source>
</evidence>
<proteinExistence type="predicted"/>
<evidence type="ECO:0000313" key="2">
    <source>
        <dbReference type="Proteomes" id="UP000800039"/>
    </source>
</evidence>
<sequence>LVRVGDDRFVDAVVLLKQGIKYIEDKRIKIGVQQVLASSAVKGRIKSTTPIDMGLGSEIIGKSLGRLPYITRKGHLVLGSEHFKRGDVVALIRGSQVPFVLRRQDQISGRYQVVGEAYVDGIMDGEAARDPKWS</sequence>
<dbReference type="RefSeq" id="XP_040784383.1">
    <property type="nucleotide sequence ID" value="XM_040927438.1"/>
</dbReference>
<dbReference type="EMBL" id="ML976618">
    <property type="protein sequence ID" value="KAF1841820.1"/>
    <property type="molecule type" value="Genomic_DNA"/>
</dbReference>
<name>A0A9P4L4S4_9PLEO</name>
<dbReference type="AlphaFoldDB" id="A0A9P4L4S4"/>
<protein>
    <submittedName>
        <fullName evidence="1">Heterokaryon incompatibility protein 6, OR allele</fullName>
    </submittedName>
</protein>
<keyword evidence="2" id="KW-1185">Reference proteome</keyword>
<reference evidence="1" key="1">
    <citation type="submission" date="2020-01" db="EMBL/GenBank/DDBJ databases">
        <authorList>
            <consortium name="DOE Joint Genome Institute"/>
            <person name="Haridas S."/>
            <person name="Albert R."/>
            <person name="Binder M."/>
            <person name="Bloem J."/>
            <person name="Labutti K."/>
            <person name="Salamov A."/>
            <person name="Andreopoulos B."/>
            <person name="Baker S.E."/>
            <person name="Barry K."/>
            <person name="Bills G."/>
            <person name="Bluhm B.H."/>
            <person name="Cannon C."/>
            <person name="Castanera R."/>
            <person name="Culley D.E."/>
            <person name="Daum C."/>
            <person name="Ezra D."/>
            <person name="Gonzalez J.B."/>
            <person name="Henrissat B."/>
            <person name="Kuo A."/>
            <person name="Liang C."/>
            <person name="Lipzen A."/>
            <person name="Lutzoni F."/>
            <person name="Magnuson J."/>
            <person name="Mondo S."/>
            <person name="Nolan M."/>
            <person name="Ohm R."/>
            <person name="Pangilinan J."/>
            <person name="Park H.-J."/>
            <person name="Ramirez L."/>
            <person name="Alfaro M."/>
            <person name="Sun H."/>
            <person name="Tritt A."/>
            <person name="Yoshinaga Y."/>
            <person name="Zwiers L.-H."/>
            <person name="Turgeon B.G."/>
            <person name="Goodwin S.B."/>
            <person name="Spatafora J.W."/>
            <person name="Crous P.W."/>
            <person name="Grigoriev I.V."/>
        </authorList>
    </citation>
    <scope>NUCLEOTIDE SEQUENCE</scope>
    <source>
        <strain evidence="1">CBS 394.84</strain>
    </source>
</reference>
<gene>
    <name evidence="1" type="ORF">K460DRAFT_258312</name>
</gene>
<dbReference type="OrthoDB" id="2157530at2759"/>
<dbReference type="GeneID" id="63844691"/>
<organism evidence="1 2">
    <name type="scientific">Cucurbitaria berberidis CBS 394.84</name>
    <dbReference type="NCBI Taxonomy" id="1168544"/>
    <lineage>
        <taxon>Eukaryota</taxon>
        <taxon>Fungi</taxon>
        <taxon>Dikarya</taxon>
        <taxon>Ascomycota</taxon>
        <taxon>Pezizomycotina</taxon>
        <taxon>Dothideomycetes</taxon>
        <taxon>Pleosporomycetidae</taxon>
        <taxon>Pleosporales</taxon>
        <taxon>Pleosporineae</taxon>
        <taxon>Cucurbitariaceae</taxon>
        <taxon>Cucurbitaria</taxon>
    </lineage>
</organism>
<feature type="non-terminal residue" evidence="1">
    <location>
        <position position="1"/>
    </location>
</feature>